<keyword evidence="2" id="KW-1185">Reference proteome</keyword>
<organism evidence="1 2">
    <name type="scientific">Solibacillus palustris</name>
    <dbReference type="NCBI Taxonomy" id="2908203"/>
    <lineage>
        <taxon>Bacteria</taxon>
        <taxon>Bacillati</taxon>
        <taxon>Bacillota</taxon>
        <taxon>Bacilli</taxon>
        <taxon>Bacillales</taxon>
        <taxon>Caryophanaceae</taxon>
        <taxon>Solibacillus</taxon>
    </lineage>
</organism>
<reference evidence="1 2" key="1">
    <citation type="submission" date="2022-03" db="EMBL/GenBank/DDBJ databases">
        <authorList>
            <person name="Jo J.-H."/>
            <person name="Im W.-T."/>
        </authorList>
    </citation>
    <scope>NUCLEOTIDE SEQUENCE [LARGE SCALE GENOMIC DNA]</scope>
    <source>
        <strain evidence="1 2">MA9</strain>
    </source>
</reference>
<gene>
    <name evidence="1" type="ORF">LZ480_06970</name>
</gene>
<evidence type="ECO:0000313" key="2">
    <source>
        <dbReference type="Proteomes" id="UP001316087"/>
    </source>
</evidence>
<accession>A0ABS9UBE8</accession>
<dbReference type="RefSeq" id="WP_241368696.1">
    <property type="nucleotide sequence ID" value="NZ_JAKZFC010000002.1"/>
</dbReference>
<sequence>MKSTKILGLALVGILGTGGVTAIAHASNNIVPLNTVMTEQAVEQDSYKENKFKEVALDAFPKNFNETVDTKNFYEGKNEFYEIDGHKFYTIGWSNKNSEFINGNTAIQYSAILDAETNKIVSLQYHPGEAKNQNYKNFSYDEAKNLATNFVKENNILDGKSYEFLEEPSKEVNTAKDSKEDWYYHFYFKYDGGKTCLVNVNKDLKKVTEFSLDEGQLQG</sequence>
<proteinExistence type="predicted"/>
<name>A0ABS9UBE8_9BACL</name>
<evidence type="ECO:0000313" key="1">
    <source>
        <dbReference type="EMBL" id="MCH7321634.1"/>
    </source>
</evidence>
<dbReference type="EMBL" id="JAKZFC010000002">
    <property type="protein sequence ID" value="MCH7321634.1"/>
    <property type="molecule type" value="Genomic_DNA"/>
</dbReference>
<dbReference type="Proteomes" id="UP001316087">
    <property type="component" value="Unassembled WGS sequence"/>
</dbReference>
<evidence type="ECO:0008006" key="3">
    <source>
        <dbReference type="Google" id="ProtNLM"/>
    </source>
</evidence>
<comment type="caution">
    <text evidence="1">The sequence shown here is derived from an EMBL/GenBank/DDBJ whole genome shotgun (WGS) entry which is preliminary data.</text>
</comment>
<protein>
    <recommendedName>
        <fullName evidence="3">PepSY domain-containing protein</fullName>
    </recommendedName>
</protein>